<dbReference type="InterPro" id="IPR036513">
    <property type="entry name" value="STAS_dom_sf"/>
</dbReference>
<evidence type="ECO:0008006" key="3">
    <source>
        <dbReference type="Google" id="ProtNLM"/>
    </source>
</evidence>
<dbReference type="RefSeq" id="WP_143091863.1">
    <property type="nucleotide sequence ID" value="NZ_FOFV01000022.1"/>
</dbReference>
<proteinExistence type="predicted"/>
<protein>
    <recommendedName>
        <fullName evidence="3">Anti-anti-sigma factor</fullName>
    </recommendedName>
</protein>
<evidence type="ECO:0000313" key="1">
    <source>
        <dbReference type="EMBL" id="SES32429.1"/>
    </source>
</evidence>
<accession>A0A1H9WF65</accession>
<sequence>MVRISRTDLSGGVVLTTTGALDAATAAAWQFSAAQHDLPPGHALVLDLRETDFIAIAGVRAVVAVADHHDRETVVVLAAGHHLRDWIGLLDPRQRVRVVDRLGHALVLFRQLQP</sequence>
<dbReference type="EMBL" id="FOFV01000022">
    <property type="protein sequence ID" value="SES32429.1"/>
    <property type="molecule type" value="Genomic_DNA"/>
</dbReference>
<name>A0A1H9WF65_9PSEU</name>
<dbReference type="AlphaFoldDB" id="A0A1H9WF65"/>
<evidence type="ECO:0000313" key="2">
    <source>
        <dbReference type="Proteomes" id="UP000199503"/>
    </source>
</evidence>
<dbReference type="Proteomes" id="UP000199503">
    <property type="component" value="Unassembled WGS sequence"/>
</dbReference>
<keyword evidence="2" id="KW-1185">Reference proteome</keyword>
<dbReference type="STRING" id="65499.SAMN04488000_12230"/>
<dbReference type="SUPFAM" id="SSF52091">
    <property type="entry name" value="SpoIIaa-like"/>
    <property type="match status" value="1"/>
</dbReference>
<reference evidence="2" key="1">
    <citation type="submission" date="2016-10" db="EMBL/GenBank/DDBJ databases">
        <authorList>
            <person name="Varghese N."/>
            <person name="Submissions S."/>
        </authorList>
    </citation>
    <scope>NUCLEOTIDE SEQUENCE [LARGE SCALE GENOMIC DNA]</scope>
    <source>
        <strain evidence="2">DSM 44437</strain>
    </source>
</reference>
<gene>
    <name evidence="1" type="ORF">SAMN04488000_12230</name>
</gene>
<organism evidence="1 2">
    <name type="scientific">Lentzea albida</name>
    <dbReference type="NCBI Taxonomy" id="65499"/>
    <lineage>
        <taxon>Bacteria</taxon>
        <taxon>Bacillati</taxon>
        <taxon>Actinomycetota</taxon>
        <taxon>Actinomycetes</taxon>
        <taxon>Pseudonocardiales</taxon>
        <taxon>Pseudonocardiaceae</taxon>
        <taxon>Lentzea</taxon>
    </lineage>
</organism>
<dbReference type="Gene3D" id="3.30.750.24">
    <property type="entry name" value="STAS domain"/>
    <property type="match status" value="1"/>
</dbReference>